<dbReference type="Gene3D" id="3.50.50.60">
    <property type="entry name" value="FAD/NAD(P)-binding domain"/>
    <property type="match status" value="1"/>
</dbReference>
<proteinExistence type="inferred from homology"/>
<keyword evidence="11" id="KW-0560">Oxidoreductase</keyword>
<keyword evidence="21" id="KW-0012">Acyltransferase</keyword>
<comment type="caution">
    <text evidence="21">The sequence shown here is derived from an EMBL/GenBank/DDBJ whole genome shotgun (WGS) entry which is preliminary data.</text>
</comment>
<evidence type="ECO:0000313" key="21">
    <source>
        <dbReference type="EMBL" id="MFC7181109.1"/>
    </source>
</evidence>
<keyword evidence="21" id="KW-0808">Transferase</keyword>
<evidence type="ECO:0000256" key="17">
    <source>
        <dbReference type="ARBA" id="ARBA00032738"/>
    </source>
</evidence>
<dbReference type="EC" id="1.14.13.59" evidence="5"/>
<protein>
    <recommendedName>
        <fullName evidence="6">L-lysine N6-monooxygenase MbtG</fullName>
        <ecNumber evidence="5">1.14.13.59</ecNumber>
    </recommendedName>
    <alternativeName>
        <fullName evidence="17">Lysine 6-N-hydroxylase</fullName>
    </alternativeName>
    <alternativeName>
        <fullName evidence="7">Lysine N-acyltransferase MbtK</fullName>
    </alternativeName>
    <alternativeName>
        <fullName evidence="16">Lysine N6-hydroxylase</fullName>
    </alternativeName>
    <alternativeName>
        <fullName evidence="13">Lysine-N-oxygenase</fullName>
    </alternativeName>
    <alternativeName>
        <fullName evidence="15">Mycobactin synthase protein G</fullName>
    </alternativeName>
    <alternativeName>
        <fullName evidence="14">Mycobactin synthase protein K</fullName>
    </alternativeName>
</protein>
<dbReference type="PANTHER" id="PTHR42802">
    <property type="entry name" value="MONOOXYGENASE"/>
    <property type="match status" value="1"/>
</dbReference>
<dbReference type="InterPro" id="IPR016181">
    <property type="entry name" value="Acyl_CoA_acyltransferase"/>
</dbReference>
<keyword evidence="9" id="KW-0274">FAD</keyword>
<dbReference type="InterPro" id="IPR036188">
    <property type="entry name" value="FAD/NAD-bd_sf"/>
</dbReference>
<evidence type="ECO:0000256" key="15">
    <source>
        <dbReference type="ARBA" id="ARBA00031158"/>
    </source>
</evidence>
<dbReference type="SUPFAM" id="SSF55729">
    <property type="entry name" value="Acyl-CoA N-acyltransferases (Nat)"/>
    <property type="match status" value="1"/>
</dbReference>
<evidence type="ECO:0000256" key="8">
    <source>
        <dbReference type="ARBA" id="ARBA00022630"/>
    </source>
</evidence>
<evidence type="ECO:0000313" key="22">
    <source>
        <dbReference type="Proteomes" id="UP001596435"/>
    </source>
</evidence>
<dbReference type="GO" id="GO:0016746">
    <property type="term" value="F:acyltransferase activity"/>
    <property type="evidence" value="ECO:0007669"/>
    <property type="project" value="UniProtKB-KW"/>
</dbReference>
<evidence type="ECO:0000256" key="9">
    <source>
        <dbReference type="ARBA" id="ARBA00022827"/>
    </source>
</evidence>
<evidence type="ECO:0000256" key="5">
    <source>
        <dbReference type="ARBA" id="ARBA00013076"/>
    </source>
</evidence>
<dbReference type="InterPro" id="IPR019432">
    <property type="entry name" value="Acyltransferase_MbtK/IucB-like"/>
</dbReference>
<evidence type="ECO:0000256" key="14">
    <source>
        <dbReference type="ARBA" id="ARBA00031122"/>
    </source>
</evidence>
<keyword evidence="22" id="KW-1185">Reference proteome</keyword>
<feature type="compositionally biased region" description="Low complexity" evidence="19">
    <location>
        <begin position="648"/>
        <end position="660"/>
    </location>
</feature>
<dbReference type="InterPro" id="IPR025700">
    <property type="entry name" value="Lys/Orn_oxygenase"/>
</dbReference>
<dbReference type="SMART" id="SM01006">
    <property type="entry name" value="AlcB"/>
    <property type="match status" value="1"/>
</dbReference>
<sequence>MSAPPADLLDRVADWGPMATPAGEFRLRPVRLPDDLPLLTGWMNDPAVAAYWQLAGPAATTERHLRAQLDGDGRSRPCLGLLDGVPMSYWEVYRADLDPLAGHYPAEPHDTGLHLLLGPADRRGRGLGTALIRALADRVLARRPACRRVLAEPDVRNIPSVRAFAGAGFEHAGDLELPDKRAALMIRPRTPARIAAGPAAVPAPAGPADAERSRPYDLLGVGIGPFNLSLAALADGTDALDTVFCEAAPAYRWHPGMLVDGARMQVPFLADLVSLVDPTSPWSFLNYLRHQQRLYPFYFAERFQLTRREYQHYCRWAAERLPNCRFGTPVTALHWDTGRGLFRAEAGGAPLWARNVVLGTGTRPAHPEAFAALSGHPRVWHSAGYLDRIGSLDGARDITVVGSGQSGAEVFLDLLRRRADDGTRLRWLSRTRAIAPMEYSKLGLEHFTPDYTRYFHALPAEVRDRLVPAQWQLHKAASAETLAEIHDLLYERSTGRPPGTDPVEIMPGTAVTDAQAGSCGGLELRCRHTDSGTDHLVRTDAVVLATGYRATRPAALDPIAHLVDWDERGRYRVDLDHRVATRPEVTGGLYVQNAELHTHGVGTPDLGLGAHRAAVILNAVAGRPLHPLPARTAWTSFAPPAGPPAPPLAEEAGRAAAVRP</sequence>
<evidence type="ECO:0000256" key="3">
    <source>
        <dbReference type="ARBA" id="ARBA00005102"/>
    </source>
</evidence>
<feature type="region of interest" description="Disordered" evidence="19">
    <location>
        <begin position="639"/>
        <end position="660"/>
    </location>
</feature>
<dbReference type="EMBL" id="JBHTAJ010000027">
    <property type="protein sequence ID" value="MFC7181109.1"/>
    <property type="molecule type" value="Genomic_DNA"/>
</dbReference>
<evidence type="ECO:0000256" key="13">
    <source>
        <dbReference type="ARBA" id="ARBA00029939"/>
    </source>
</evidence>
<gene>
    <name evidence="21" type="ORF">ACFQMG_16245</name>
</gene>
<evidence type="ECO:0000256" key="12">
    <source>
        <dbReference type="ARBA" id="ARBA00023033"/>
    </source>
</evidence>
<name>A0ABW2FYE6_9ACTN</name>
<reference evidence="22" key="1">
    <citation type="journal article" date="2019" name="Int. J. Syst. Evol. Microbiol.">
        <title>The Global Catalogue of Microorganisms (GCM) 10K type strain sequencing project: providing services to taxonomists for standard genome sequencing and annotation.</title>
        <authorList>
            <consortium name="The Broad Institute Genomics Platform"/>
            <consortium name="The Broad Institute Genome Sequencing Center for Infectious Disease"/>
            <person name="Wu L."/>
            <person name="Ma J."/>
        </authorList>
    </citation>
    <scope>NUCLEOTIDE SEQUENCE [LARGE SCALE GENOMIC DNA]</scope>
    <source>
        <strain evidence="22">CGMCC 1.12859</strain>
    </source>
</reference>
<dbReference type="Gene3D" id="3.40.630.30">
    <property type="match status" value="1"/>
</dbReference>
<feature type="domain" description="N-acetyltransferase" evidence="20">
    <location>
        <begin position="25"/>
        <end position="190"/>
    </location>
</feature>
<dbReference type="Pfam" id="PF13523">
    <property type="entry name" value="Acetyltransf_8"/>
    <property type="match status" value="1"/>
</dbReference>
<evidence type="ECO:0000256" key="19">
    <source>
        <dbReference type="SAM" id="MobiDB-lite"/>
    </source>
</evidence>
<keyword evidence="8" id="KW-0285">Flavoprotein</keyword>
<evidence type="ECO:0000256" key="11">
    <source>
        <dbReference type="ARBA" id="ARBA00023002"/>
    </source>
</evidence>
<dbReference type="PROSITE" id="PS51186">
    <property type="entry name" value="GNAT"/>
    <property type="match status" value="1"/>
</dbReference>
<accession>A0ABW2FYE6</accession>
<dbReference type="Pfam" id="PF13434">
    <property type="entry name" value="Lys_Orn_oxgnase"/>
    <property type="match status" value="1"/>
</dbReference>
<organism evidence="21 22">
    <name type="scientific">Kitasatospora paranensis</name>
    <dbReference type="NCBI Taxonomy" id="258053"/>
    <lineage>
        <taxon>Bacteria</taxon>
        <taxon>Bacillati</taxon>
        <taxon>Actinomycetota</taxon>
        <taxon>Actinomycetes</taxon>
        <taxon>Kitasatosporales</taxon>
        <taxon>Streptomycetaceae</taxon>
        <taxon>Kitasatospora</taxon>
    </lineage>
</organism>
<dbReference type="RefSeq" id="WP_345707568.1">
    <property type="nucleotide sequence ID" value="NZ_BAABKV010000001.1"/>
</dbReference>
<evidence type="ECO:0000256" key="1">
    <source>
        <dbReference type="ARBA" id="ARBA00001974"/>
    </source>
</evidence>
<comment type="function">
    <text evidence="2">Acyltransferase required for the direct transfer of medium- to long-chain fatty acyl moieties from a carrier protein (MbtL) on to the epsilon-amino group of lysine residue in the mycobactin core.</text>
</comment>
<dbReference type="SUPFAM" id="SSF51905">
    <property type="entry name" value="FAD/NAD(P)-binding domain"/>
    <property type="match status" value="2"/>
</dbReference>
<evidence type="ECO:0000256" key="2">
    <source>
        <dbReference type="ARBA" id="ARBA00003818"/>
    </source>
</evidence>
<dbReference type="Proteomes" id="UP001596435">
    <property type="component" value="Unassembled WGS sequence"/>
</dbReference>
<dbReference type="InterPro" id="IPR000182">
    <property type="entry name" value="GNAT_dom"/>
</dbReference>
<evidence type="ECO:0000259" key="20">
    <source>
        <dbReference type="PROSITE" id="PS51186"/>
    </source>
</evidence>
<keyword evidence="10" id="KW-0521">NADP</keyword>
<comment type="pathway">
    <text evidence="3">Siderophore biosynthesis; mycobactin biosynthesis.</text>
</comment>
<evidence type="ECO:0000256" key="16">
    <source>
        <dbReference type="ARBA" id="ARBA00032493"/>
    </source>
</evidence>
<comment type="similarity">
    <text evidence="4">Belongs to the lysine N(6)-hydroxylase/L-ornithine N(5)-oxygenase family.</text>
</comment>
<evidence type="ECO:0000256" key="18">
    <source>
        <dbReference type="ARBA" id="ARBA00048407"/>
    </source>
</evidence>
<comment type="cofactor">
    <cofactor evidence="1">
        <name>FAD</name>
        <dbReference type="ChEBI" id="CHEBI:57692"/>
    </cofactor>
</comment>
<comment type="catalytic activity">
    <reaction evidence="18">
        <text>L-lysine + NADPH + O2 = N(6)-hydroxy-L-lysine + NADP(+) + H2O</text>
        <dbReference type="Rhea" id="RHEA:23228"/>
        <dbReference type="ChEBI" id="CHEBI:15377"/>
        <dbReference type="ChEBI" id="CHEBI:15379"/>
        <dbReference type="ChEBI" id="CHEBI:32551"/>
        <dbReference type="ChEBI" id="CHEBI:57783"/>
        <dbReference type="ChEBI" id="CHEBI:57820"/>
        <dbReference type="ChEBI" id="CHEBI:58349"/>
        <dbReference type="EC" id="1.14.13.59"/>
    </reaction>
</comment>
<evidence type="ECO:0000256" key="4">
    <source>
        <dbReference type="ARBA" id="ARBA00007588"/>
    </source>
</evidence>
<keyword evidence="12" id="KW-0503">Monooxygenase</keyword>
<dbReference type="PANTHER" id="PTHR42802:SF1">
    <property type="entry name" value="L-ORNITHINE N(5)-MONOOXYGENASE"/>
    <property type="match status" value="1"/>
</dbReference>
<evidence type="ECO:0000256" key="10">
    <source>
        <dbReference type="ARBA" id="ARBA00022857"/>
    </source>
</evidence>
<evidence type="ECO:0000256" key="7">
    <source>
        <dbReference type="ARBA" id="ARBA00020586"/>
    </source>
</evidence>
<evidence type="ECO:0000256" key="6">
    <source>
        <dbReference type="ARBA" id="ARBA00016406"/>
    </source>
</evidence>